<dbReference type="CDD" id="cd07067">
    <property type="entry name" value="HP_PGM_like"/>
    <property type="match status" value="1"/>
</dbReference>
<dbReference type="SUPFAM" id="SSF53254">
    <property type="entry name" value="Phosphoglycerate mutase-like"/>
    <property type="match status" value="1"/>
</dbReference>
<dbReference type="Proteomes" id="UP000319557">
    <property type="component" value="Chromosome"/>
</dbReference>
<dbReference type="KEGG" id="ruv:EC9_53440"/>
<reference evidence="4 5" key="1">
    <citation type="submission" date="2019-02" db="EMBL/GenBank/DDBJ databases">
        <title>Deep-cultivation of Planctomycetes and their phenomic and genomic characterization uncovers novel biology.</title>
        <authorList>
            <person name="Wiegand S."/>
            <person name="Jogler M."/>
            <person name="Boedeker C."/>
            <person name="Pinto D."/>
            <person name="Vollmers J."/>
            <person name="Rivas-Marin E."/>
            <person name="Kohn T."/>
            <person name="Peeters S.H."/>
            <person name="Heuer A."/>
            <person name="Rast P."/>
            <person name="Oberbeckmann S."/>
            <person name="Bunk B."/>
            <person name="Jeske O."/>
            <person name="Meyerdierks A."/>
            <person name="Storesund J.E."/>
            <person name="Kallscheuer N."/>
            <person name="Luecker S."/>
            <person name="Lage O.M."/>
            <person name="Pohl T."/>
            <person name="Merkel B.J."/>
            <person name="Hornburger P."/>
            <person name="Mueller R.-W."/>
            <person name="Bruemmer F."/>
            <person name="Labrenz M."/>
            <person name="Spormann A.M."/>
            <person name="Op den Camp H."/>
            <person name="Overmann J."/>
            <person name="Amann R."/>
            <person name="Jetten M.S.M."/>
            <person name="Mascher T."/>
            <person name="Medema M.H."/>
            <person name="Devos D.P."/>
            <person name="Kaster A.-K."/>
            <person name="Ovreas L."/>
            <person name="Rohde M."/>
            <person name="Galperin M.Y."/>
            <person name="Jogler C."/>
        </authorList>
    </citation>
    <scope>NUCLEOTIDE SEQUENCE [LARGE SCALE GENOMIC DNA]</scope>
    <source>
        <strain evidence="4 5">EC9</strain>
    </source>
</reference>
<keyword evidence="1 4" id="KW-0378">Hydrolase</keyword>
<dbReference type="PANTHER" id="PTHR46517">
    <property type="entry name" value="FRUCTOSE-2,6-BISPHOSPHATASE TIGAR"/>
    <property type="match status" value="1"/>
</dbReference>
<name>A0A517M8C8_9BACT</name>
<dbReference type="SMART" id="SM00855">
    <property type="entry name" value="PGAM"/>
    <property type="match status" value="1"/>
</dbReference>
<dbReference type="AlphaFoldDB" id="A0A517M8C8"/>
<dbReference type="Pfam" id="PF00300">
    <property type="entry name" value="His_Phos_1"/>
    <property type="match status" value="1"/>
</dbReference>
<dbReference type="EMBL" id="CP036261">
    <property type="protein sequence ID" value="QDS91124.1"/>
    <property type="molecule type" value="Genomic_DNA"/>
</dbReference>
<dbReference type="OrthoDB" id="9781415at2"/>
<dbReference type="InterPro" id="IPR051695">
    <property type="entry name" value="Phosphoglycerate_Mutase"/>
</dbReference>
<proteinExistence type="predicted"/>
<dbReference type="PANTHER" id="PTHR46517:SF1">
    <property type="entry name" value="FRUCTOSE-2,6-BISPHOSPHATASE TIGAR"/>
    <property type="match status" value="1"/>
</dbReference>
<sequence length="217" mass="24353">MTVPQETIVQEVIMVRHGAVDPQWKGICYGAMDVSLSEQGYSDSRQAARQLSERFHPSVIFHSGLSRTRFLAEEIAQAYGGAVPCIEDHRLRERDYGDWQGQTWDAAYASDPDNFDGLIEDPDHYRPPGGETTSQMQARVAQWFSEQLNPSGHDRPKTLIAVSHSGPIAALAGHLHKTPPTQWQPYTIGTLESIRVRQIASGEQTRWQIDRQTAGMR</sequence>
<dbReference type="GO" id="GO:0043456">
    <property type="term" value="P:regulation of pentose-phosphate shunt"/>
    <property type="evidence" value="ECO:0007669"/>
    <property type="project" value="TreeGrafter"/>
</dbReference>
<dbReference type="GO" id="GO:0045820">
    <property type="term" value="P:negative regulation of glycolytic process"/>
    <property type="evidence" value="ECO:0007669"/>
    <property type="project" value="TreeGrafter"/>
</dbReference>
<dbReference type="InterPro" id="IPR029033">
    <property type="entry name" value="His_PPase_superfam"/>
</dbReference>
<dbReference type="Gene3D" id="3.40.50.1240">
    <property type="entry name" value="Phosphoglycerate mutase-like"/>
    <property type="match status" value="1"/>
</dbReference>
<evidence type="ECO:0000256" key="3">
    <source>
        <dbReference type="PIRSR" id="PIRSR613078-2"/>
    </source>
</evidence>
<protein>
    <submittedName>
        <fullName evidence="4">Phosphoserine phosphatase 1</fullName>
        <ecNumber evidence="4">3.1.3.3</ecNumber>
    </submittedName>
</protein>
<feature type="active site" description="Tele-phosphohistidine intermediate" evidence="2">
    <location>
        <position position="17"/>
    </location>
</feature>
<evidence type="ECO:0000256" key="1">
    <source>
        <dbReference type="ARBA" id="ARBA00022801"/>
    </source>
</evidence>
<feature type="active site" description="Proton donor/acceptor" evidence="2">
    <location>
        <position position="93"/>
    </location>
</feature>
<feature type="binding site" evidence="3">
    <location>
        <position position="67"/>
    </location>
    <ligand>
        <name>substrate</name>
    </ligand>
</feature>
<organism evidence="4 5">
    <name type="scientific">Rosistilla ulvae</name>
    <dbReference type="NCBI Taxonomy" id="1930277"/>
    <lineage>
        <taxon>Bacteria</taxon>
        <taxon>Pseudomonadati</taxon>
        <taxon>Planctomycetota</taxon>
        <taxon>Planctomycetia</taxon>
        <taxon>Pirellulales</taxon>
        <taxon>Pirellulaceae</taxon>
        <taxon>Rosistilla</taxon>
    </lineage>
</organism>
<feature type="binding site" evidence="3">
    <location>
        <begin position="93"/>
        <end position="96"/>
    </location>
    <ligand>
        <name>substrate</name>
    </ligand>
</feature>
<gene>
    <name evidence="4" type="primary">pspA_3</name>
    <name evidence="4" type="ORF">EC9_53440</name>
</gene>
<evidence type="ECO:0000313" key="4">
    <source>
        <dbReference type="EMBL" id="QDS91124.1"/>
    </source>
</evidence>
<dbReference type="EC" id="3.1.3.3" evidence="4"/>
<evidence type="ECO:0000256" key="2">
    <source>
        <dbReference type="PIRSR" id="PIRSR613078-1"/>
    </source>
</evidence>
<dbReference type="InterPro" id="IPR013078">
    <property type="entry name" value="His_Pase_superF_clade-1"/>
</dbReference>
<keyword evidence="5" id="KW-1185">Reference proteome</keyword>
<dbReference type="GO" id="GO:0004331">
    <property type="term" value="F:fructose-2,6-bisphosphate 2-phosphatase activity"/>
    <property type="evidence" value="ECO:0007669"/>
    <property type="project" value="TreeGrafter"/>
</dbReference>
<dbReference type="GO" id="GO:0005829">
    <property type="term" value="C:cytosol"/>
    <property type="evidence" value="ECO:0007669"/>
    <property type="project" value="TreeGrafter"/>
</dbReference>
<dbReference type="RefSeq" id="WP_145348815.1">
    <property type="nucleotide sequence ID" value="NZ_CP036261.1"/>
</dbReference>
<evidence type="ECO:0000313" key="5">
    <source>
        <dbReference type="Proteomes" id="UP000319557"/>
    </source>
</evidence>
<accession>A0A517M8C8</accession>